<dbReference type="EMBL" id="CP002629">
    <property type="protein sequence ID" value="AEB08167.1"/>
    <property type="molecule type" value="Genomic_DNA"/>
</dbReference>
<organism evidence="2 3">
    <name type="scientific">Desulfobacca acetoxidans (strain ATCC 700848 / DSM 11109 / ASRB2)</name>
    <dbReference type="NCBI Taxonomy" id="880072"/>
    <lineage>
        <taxon>Bacteria</taxon>
        <taxon>Pseudomonadati</taxon>
        <taxon>Thermodesulfobacteriota</taxon>
        <taxon>Desulfobaccia</taxon>
        <taxon>Desulfobaccales</taxon>
        <taxon>Desulfobaccaceae</taxon>
        <taxon>Desulfobacca</taxon>
    </lineage>
</organism>
<proteinExistence type="predicted"/>
<keyword evidence="1" id="KW-0812">Transmembrane</keyword>
<dbReference type="HOGENOM" id="CLU_2805403_0_0_7"/>
<protein>
    <submittedName>
        <fullName evidence="2">Uncharacterized protein</fullName>
    </submittedName>
</protein>
<keyword evidence="1" id="KW-0472">Membrane</keyword>
<reference evidence="3" key="2">
    <citation type="submission" date="2011-03" db="EMBL/GenBank/DDBJ databases">
        <title>The complete genome of Desulfobacca acetoxidans DSM 11109.</title>
        <authorList>
            <consortium name="US DOE Joint Genome Institute (JGI-PGF)"/>
            <person name="Lucas S."/>
            <person name="Copeland A."/>
            <person name="Lapidus A."/>
            <person name="Bruce D."/>
            <person name="Goodwin L."/>
            <person name="Pitluck S."/>
            <person name="Peters L."/>
            <person name="Kyrpides N."/>
            <person name="Mavromatis K."/>
            <person name="Ivanova N."/>
            <person name="Ovchinnikova G."/>
            <person name="Teshima H."/>
            <person name="Detter J.C."/>
            <person name="Han C."/>
            <person name="Land M."/>
            <person name="Hauser L."/>
            <person name="Markowitz V."/>
            <person name="Cheng J.-F."/>
            <person name="Hugenholtz P."/>
            <person name="Woyke T."/>
            <person name="Wu D."/>
            <person name="Spring S."/>
            <person name="Schueler E."/>
            <person name="Brambilla E."/>
            <person name="Klenk H.-P."/>
            <person name="Eisen J.A."/>
        </authorList>
    </citation>
    <scope>NUCLEOTIDE SEQUENCE [LARGE SCALE GENOMIC DNA]</scope>
    <source>
        <strain evidence="3">ATCC 700848 / DSM 11109 / ASRB2</strain>
    </source>
</reference>
<dbReference type="RefSeq" id="WP_013705280.1">
    <property type="nucleotide sequence ID" value="NC_015388.1"/>
</dbReference>
<feature type="transmembrane region" description="Helical" evidence="1">
    <location>
        <begin position="39"/>
        <end position="58"/>
    </location>
</feature>
<accession>F2NEH7</accession>
<name>F2NEH7_DESAR</name>
<dbReference type="AlphaFoldDB" id="F2NEH7"/>
<feature type="transmembrane region" description="Helical" evidence="1">
    <location>
        <begin position="15"/>
        <end position="33"/>
    </location>
</feature>
<dbReference type="KEGG" id="dao:Desac_0275"/>
<keyword evidence="1" id="KW-1133">Transmembrane helix</keyword>
<gene>
    <name evidence="2" type="ordered locus">Desac_0275</name>
</gene>
<keyword evidence="3" id="KW-1185">Reference proteome</keyword>
<reference evidence="2 3" key="1">
    <citation type="journal article" date="2011" name="Stand. Genomic Sci.">
        <title>Complete genome sequence of the acetate-degrading sulfate reducer Desulfobacca acetoxidans type strain (ASRB2).</title>
        <authorList>
            <person name="Goker M."/>
            <person name="Teshima H."/>
            <person name="Lapidus A."/>
            <person name="Nolan M."/>
            <person name="Lucas S."/>
            <person name="Hammon N."/>
            <person name="Deshpande S."/>
            <person name="Cheng J.F."/>
            <person name="Tapia R."/>
            <person name="Han C."/>
            <person name="Goodwin L."/>
            <person name="Pitluck S."/>
            <person name="Huntemann M."/>
            <person name="Liolios K."/>
            <person name="Ivanova N."/>
            <person name="Pagani I."/>
            <person name="Mavromatis K."/>
            <person name="Ovchinikova G."/>
            <person name="Pati A."/>
            <person name="Chen A."/>
            <person name="Palaniappan K."/>
            <person name="Land M."/>
            <person name="Hauser L."/>
            <person name="Brambilla E.M."/>
            <person name="Rohde M."/>
            <person name="Spring S."/>
            <person name="Detter J.C."/>
            <person name="Woyke T."/>
            <person name="Bristow J."/>
            <person name="Eisen J.A."/>
            <person name="Markowitz V."/>
            <person name="Hugenholtz P."/>
            <person name="Kyrpides N.C."/>
            <person name="Klenk H.P."/>
        </authorList>
    </citation>
    <scope>NUCLEOTIDE SEQUENCE [LARGE SCALE GENOMIC DNA]</scope>
    <source>
        <strain evidence="3">ATCC 700848 / DSM 11109 / ASRB2</strain>
    </source>
</reference>
<dbReference type="Proteomes" id="UP000000483">
    <property type="component" value="Chromosome"/>
</dbReference>
<sequence>MSGPKMPLRSLQNRLIWFFLFIMLIGLGAGYYFSSPLYTMVGLLGMGVVIGGLLRLVLDYRQLSKRR</sequence>
<evidence type="ECO:0000256" key="1">
    <source>
        <dbReference type="SAM" id="Phobius"/>
    </source>
</evidence>
<evidence type="ECO:0000313" key="3">
    <source>
        <dbReference type="Proteomes" id="UP000000483"/>
    </source>
</evidence>
<evidence type="ECO:0000313" key="2">
    <source>
        <dbReference type="EMBL" id="AEB08167.1"/>
    </source>
</evidence>